<sequence>MKNNIILIAVSFLFVACSATKPELEFNKPEVQVPKELPQAKKNKGSLYSMQGTSLFADKKDLQVGDIIQIVINEDLTSKTNNKRELSSDRGNNLGGGLFSSMGTNTLGGTAQKYTDKLNANLGVNFETNSSTSDKGSVKTQLDETFETTISAIIEETYQNGNYYIKGKKEMLIDGQKQEIIVSGVIRPYDITSDNSINSSQIANLKLLYEKDGVESDVLQTPWGSKLIRAIWPF</sequence>
<keyword evidence="7" id="KW-0732">Signal</keyword>
<dbReference type="Proteomes" id="UP000502065">
    <property type="component" value="Chromosome"/>
</dbReference>
<dbReference type="InterPro" id="IPR000527">
    <property type="entry name" value="Flag_Lring"/>
</dbReference>
<organism evidence="12 13">
    <name type="scientific">Arcobacter aquimarinus</name>
    <dbReference type="NCBI Taxonomy" id="1315211"/>
    <lineage>
        <taxon>Bacteria</taxon>
        <taxon>Pseudomonadati</taxon>
        <taxon>Campylobacterota</taxon>
        <taxon>Epsilonproteobacteria</taxon>
        <taxon>Campylobacterales</taxon>
        <taxon>Arcobacteraceae</taxon>
        <taxon>Arcobacter</taxon>
    </lineage>
</organism>
<accession>A0AAE7B0I7</accession>
<dbReference type="GO" id="GO:0003774">
    <property type="term" value="F:cytoskeletal motor activity"/>
    <property type="evidence" value="ECO:0007669"/>
    <property type="project" value="InterPro"/>
</dbReference>
<keyword evidence="12" id="KW-0282">Flagellum</keyword>
<keyword evidence="10" id="KW-0998">Cell outer membrane</keyword>
<keyword evidence="8" id="KW-0472">Membrane</keyword>
<evidence type="ECO:0000256" key="5">
    <source>
        <dbReference type="ARBA" id="ARBA00011439"/>
    </source>
</evidence>
<proteinExistence type="inferred from homology"/>
<dbReference type="PANTHER" id="PTHR34933">
    <property type="entry name" value="FLAGELLAR L-RING PROTEIN"/>
    <property type="match status" value="1"/>
</dbReference>
<evidence type="ECO:0000256" key="10">
    <source>
        <dbReference type="ARBA" id="ARBA00023237"/>
    </source>
</evidence>
<name>A0AAE7B0I7_9BACT</name>
<reference evidence="12 13" key="1">
    <citation type="submission" date="2018-07" db="EMBL/GenBank/DDBJ databases">
        <title>Identification of phenol metabolism pathways in Arcobacter.</title>
        <authorList>
            <person name="Miller W.G."/>
            <person name="Yee E."/>
            <person name="Bono J.L."/>
        </authorList>
    </citation>
    <scope>NUCLEOTIDE SEQUENCE [LARGE SCALE GENOMIC DNA]</scope>
    <source>
        <strain evidence="12 13">W63</strain>
    </source>
</reference>
<comment type="subunit">
    <text evidence="5">The basal body constitutes a major portion of the flagellar organelle and consists of four rings (L,P,S, and M) mounted on a central rod.</text>
</comment>
<evidence type="ECO:0000256" key="8">
    <source>
        <dbReference type="ARBA" id="ARBA00023136"/>
    </source>
</evidence>
<evidence type="ECO:0000256" key="9">
    <source>
        <dbReference type="ARBA" id="ARBA00023143"/>
    </source>
</evidence>
<gene>
    <name evidence="12" type="primary">flgH</name>
    <name evidence="12" type="ORF">AAQM_0276</name>
</gene>
<dbReference type="EMBL" id="CP030944">
    <property type="protein sequence ID" value="QKE25049.1"/>
    <property type="molecule type" value="Genomic_DNA"/>
</dbReference>
<dbReference type="AlphaFoldDB" id="A0AAE7B0I7"/>
<comment type="similarity">
    <text evidence="4">Belongs to the FlgH family.</text>
</comment>
<keyword evidence="12" id="KW-0966">Cell projection</keyword>
<dbReference type="GO" id="GO:0071973">
    <property type="term" value="P:bacterial-type flagellum-dependent cell motility"/>
    <property type="evidence" value="ECO:0007669"/>
    <property type="project" value="InterPro"/>
</dbReference>
<evidence type="ECO:0000313" key="13">
    <source>
        <dbReference type="Proteomes" id="UP000502065"/>
    </source>
</evidence>
<evidence type="ECO:0000313" key="12">
    <source>
        <dbReference type="EMBL" id="QKE25049.1"/>
    </source>
</evidence>
<evidence type="ECO:0000256" key="6">
    <source>
        <dbReference type="ARBA" id="ARBA00016940"/>
    </source>
</evidence>
<dbReference type="PANTHER" id="PTHR34933:SF1">
    <property type="entry name" value="FLAGELLAR L-RING PROTEIN"/>
    <property type="match status" value="1"/>
</dbReference>
<evidence type="ECO:0000256" key="2">
    <source>
        <dbReference type="ARBA" id="ARBA00004117"/>
    </source>
</evidence>
<dbReference type="GO" id="GO:0009279">
    <property type="term" value="C:cell outer membrane"/>
    <property type="evidence" value="ECO:0007669"/>
    <property type="project" value="UniProtKB-SubCell"/>
</dbReference>
<dbReference type="GO" id="GO:0009427">
    <property type="term" value="C:bacterial-type flagellum basal body, distal rod, L ring"/>
    <property type="evidence" value="ECO:0007669"/>
    <property type="project" value="InterPro"/>
</dbReference>
<evidence type="ECO:0000256" key="1">
    <source>
        <dbReference type="ARBA" id="ARBA00002591"/>
    </source>
</evidence>
<keyword evidence="13" id="KW-1185">Reference proteome</keyword>
<comment type="function">
    <text evidence="1">Assembles around the rod to form the L-ring and probably protects the motor/basal body from shearing forces during rotation.</text>
</comment>
<evidence type="ECO:0000256" key="11">
    <source>
        <dbReference type="ARBA" id="ARBA00032876"/>
    </source>
</evidence>
<dbReference type="RefSeq" id="WP_129094490.1">
    <property type="nucleotide sequence ID" value="NZ_CBCSAE010000001.1"/>
</dbReference>
<dbReference type="PRINTS" id="PR01008">
    <property type="entry name" value="FLGLRINGFLGH"/>
</dbReference>
<dbReference type="PROSITE" id="PS51257">
    <property type="entry name" value="PROKAR_LIPOPROTEIN"/>
    <property type="match status" value="1"/>
</dbReference>
<keyword evidence="12" id="KW-0969">Cilium</keyword>
<evidence type="ECO:0000256" key="4">
    <source>
        <dbReference type="ARBA" id="ARBA00006929"/>
    </source>
</evidence>
<dbReference type="KEGG" id="aaqi:AAQM_0276"/>
<keyword evidence="9" id="KW-0975">Bacterial flagellum</keyword>
<protein>
    <recommendedName>
        <fullName evidence="6">Flagellar L-ring protein</fullName>
    </recommendedName>
    <alternativeName>
        <fullName evidence="11">Basal body L-ring protein</fullName>
    </alternativeName>
</protein>
<evidence type="ECO:0000256" key="7">
    <source>
        <dbReference type="ARBA" id="ARBA00022729"/>
    </source>
</evidence>
<comment type="subcellular location">
    <subcellularLocation>
        <location evidence="2">Bacterial flagellum basal body</location>
    </subcellularLocation>
    <subcellularLocation>
        <location evidence="3">Cell outer membrane</location>
    </subcellularLocation>
</comment>
<evidence type="ECO:0000256" key="3">
    <source>
        <dbReference type="ARBA" id="ARBA00004442"/>
    </source>
</evidence>
<dbReference type="Pfam" id="PF02107">
    <property type="entry name" value="FlgH"/>
    <property type="match status" value="1"/>
</dbReference>